<dbReference type="EMBL" id="MUMY01000017">
    <property type="protein sequence ID" value="ONM47122.1"/>
    <property type="molecule type" value="Genomic_DNA"/>
</dbReference>
<name>A0A1V2TC69_9NOCA</name>
<evidence type="ECO:0000313" key="1">
    <source>
        <dbReference type="EMBL" id="ONM47122.1"/>
    </source>
</evidence>
<evidence type="ECO:0008006" key="3">
    <source>
        <dbReference type="Google" id="ProtNLM"/>
    </source>
</evidence>
<dbReference type="AlphaFoldDB" id="A0A1V2TC69"/>
<organism evidence="1 2">
    <name type="scientific">Nocardia donostiensis</name>
    <dbReference type="NCBI Taxonomy" id="1538463"/>
    <lineage>
        <taxon>Bacteria</taxon>
        <taxon>Bacillati</taxon>
        <taxon>Actinomycetota</taxon>
        <taxon>Actinomycetes</taxon>
        <taxon>Mycobacteriales</taxon>
        <taxon>Nocardiaceae</taxon>
        <taxon>Nocardia</taxon>
    </lineage>
</organism>
<comment type="caution">
    <text evidence="1">The sequence shown here is derived from an EMBL/GenBank/DDBJ whole genome shotgun (WGS) entry which is preliminary data.</text>
</comment>
<dbReference type="RefSeq" id="WP_077119383.1">
    <property type="nucleotide sequence ID" value="NZ_LOKT01000006.1"/>
</dbReference>
<accession>A0A1V2TC69</accession>
<protein>
    <recommendedName>
        <fullName evidence="3">SUKH-4 immunity protein of toxin-antitoxin system</fullName>
    </recommendedName>
</protein>
<dbReference type="Proteomes" id="UP000188836">
    <property type="component" value="Unassembled WGS sequence"/>
</dbReference>
<keyword evidence="2" id="KW-1185">Reference proteome</keyword>
<gene>
    <name evidence="1" type="ORF">B0T46_19260</name>
</gene>
<proteinExistence type="predicted"/>
<reference evidence="1 2" key="1">
    <citation type="journal article" date="2016" name="Antonie Van Leeuwenhoek">
        <title>Nocardia donostiensis sp. nov., isolated from human respiratory specimens.</title>
        <authorList>
            <person name="Ercibengoa M."/>
            <person name="Bell M."/>
            <person name="Marimon J.M."/>
            <person name="Humrighouse B."/>
            <person name="Klenk H.P."/>
            <person name="Potter G."/>
            <person name="Perez-Trallero E."/>
        </authorList>
    </citation>
    <scope>NUCLEOTIDE SEQUENCE [LARGE SCALE GENOMIC DNA]</scope>
    <source>
        <strain evidence="1 2">X1655</strain>
    </source>
</reference>
<evidence type="ECO:0000313" key="2">
    <source>
        <dbReference type="Proteomes" id="UP000188836"/>
    </source>
</evidence>
<dbReference type="Pfam" id="PF14435">
    <property type="entry name" value="SUKH-4"/>
    <property type="match status" value="1"/>
</dbReference>
<dbReference type="InterPro" id="IPR025851">
    <property type="entry name" value="SUKH-4"/>
</dbReference>
<sequence length="192" mass="20953">MDRDAQRALEDLLARGLDSVAAAPREVRRPAPTTLQHWDLPARDIYALLRWGLPVAAHDPATELPAADFQVEADPQCPLPGPAEAAVLSGYRIAGSKRRWYAAATGGGGVFALGRPDASADGLVNTSVALYVETVWRWTLLSELIQPLEAAGEDETVYWCLERFAAWTVQRDPAAKMHADDGVSWWEGLTFS</sequence>